<dbReference type="PANTHER" id="PTHR40048:SF1">
    <property type="entry name" value="RHAMNOSYL O-METHYLTRANSFERASE"/>
    <property type="match status" value="1"/>
</dbReference>
<protein>
    <submittedName>
        <fullName evidence="3">Uncharacterized protein</fullName>
    </submittedName>
</protein>
<evidence type="ECO:0000313" key="4">
    <source>
        <dbReference type="Proteomes" id="UP000075583"/>
    </source>
</evidence>
<dbReference type="InterPro" id="IPR029063">
    <property type="entry name" value="SAM-dependent_MTases_sf"/>
</dbReference>
<gene>
    <name evidence="3" type="ORF">MB14_06300</name>
</gene>
<dbReference type="STRING" id="279360.MB14_06300"/>
<evidence type="ECO:0000313" key="3">
    <source>
        <dbReference type="EMBL" id="KYG74812.1"/>
    </source>
</evidence>
<dbReference type="SUPFAM" id="SSF53335">
    <property type="entry name" value="S-adenosyl-L-methionine-dependent methyltransferases"/>
    <property type="match status" value="1"/>
</dbReference>
<dbReference type="GO" id="GO:0032259">
    <property type="term" value="P:methylation"/>
    <property type="evidence" value="ECO:0007669"/>
    <property type="project" value="UniProtKB-KW"/>
</dbReference>
<dbReference type="Gene3D" id="3.40.50.150">
    <property type="entry name" value="Vaccinia Virus protein VP39"/>
    <property type="match status" value="1"/>
</dbReference>
<accession>A0A150X825</accession>
<dbReference type="Pfam" id="PF04989">
    <property type="entry name" value="RMNT_CmcI"/>
    <property type="match status" value="1"/>
</dbReference>
<proteinExistence type="predicted"/>
<organism evidence="3 4">
    <name type="scientific">Roseivirga ehrenbergii (strain DSM 102268 / JCM 13514 / KCTC 12282 / NCIMB 14502 / KMM 6017)</name>
    <dbReference type="NCBI Taxonomy" id="279360"/>
    <lineage>
        <taxon>Bacteria</taxon>
        <taxon>Pseudomonadati</taxon>
        <taxon>Bacteroidota</taxon>
        <taxon>Cytophagia</taxon>
        <taxon>Cytophagales</taxon>
        <taxon>Roseivirgaceae</taxon>
        <taxon>Roseivirga</taxon>
    </lineage>
</organism>
<keyword evidence="1" id="KW-0489">Methyltransferase</keyword>
<dbReference type="RefSeq" id="WP_062592174.1">
    <property type="nucleotide sequence ID" value="NZ_LQZQ01000045.1"/>
</dbReference>
<evidence type="ECO:0000256" key="1">
    <source>
        <dbReference type="ARBA" id="ARBA00022603"/>
    </source>
</evidence>
<dbReference type="GO" id="GO:0008610">
    <property type="term" value="P:lipid biosynthetic process"/>
    <property type="evidence" value="ECO:0007669"/>
    <property type="project" value="InterPro"/>
</dbReference>
<dbReference type="Proteomes" id="UP000075583">
    <property type="component" value="Unassembled WGS sequence"/>
</dbReference>
<dbReference type="GO" id="GO:0071770">
    <property type="term" value="P:DIM/DIP cell wall layer assembly"/>
    <property type="evidence" value="ECO:0007669"/>
    <property type="project" value="TreeGrafter"/>
</dbReference>
<name>A0A150X825_ROSEK</name>
<dbReference type="GO" id="GO:0008168">
    <property type="term" value="F:methyltransferase activity"/>
    <property type="evidence" value="ECO:0007669"/>
    <property type="project" value="UniProtKB-KW"/>
</dbReference>
<comment type="caution">
    <text evidence="3">The sequence shown here is derived from an EMBL/GenBank/DDBJ whole genome shotgun (WGS) entry which is preliminary data.</text>
</comment>
<reference evidence="3" key="1">
    <citation type="submission" date="2016-01" db="EMBL/GenBank/DDBJ databases">
        <title>Genome sequencing of Roseivirga ehrenbergii KMM 6017.</title>
        <authorList>
            <person name="Selvaratnam C."/>
            <person name="Thevarajoo S."/>
            <person name="Goh K.M."/>
            <person name="Ee R."/>
            <person name="Chan K.-G."/>
            <person name="Chong C.S."/>
        </authorList>
    </citation>
    <scope>NUCLEOTIDE SEQUENCE [LARGE SCALE GENOMIC DNA]</scope>
    <source>
        <strain evidence="3">KMM 6017</strain>
    </source>
</reference>
<keyword evidence="4" id="KW-1185">Reference proteome</keyword>
<sequence>MNLFQNLFKKPRYDYSGEQPFQTSLESINVAHHKITYRGVSMLKCPFDMVNYQMIISEVKPDLLIEIGTNKGGSALYFADLLKVMGKGIVHTIDLKQEQLDTIVNNCNNIHFYEGGWQNYEISEAQGFEKILIIDDGSHTYNDVKEAFDKLNKLVAKESYYIIEDGILDQLDINKSKFNGGPVKAIKEILNEYPEFKMDEKWSNFYGQNATFNIMGYLKRSNK</sequence>
<dbReference type="PANTHER" id="PTHR40048">
    <property type="entry name" value="RHAMNOSYL O-METHYLTRANSFERASE"/>
    <property type="match status" value="1"/>
</dbReference>
<dbReference type="GO" id="GO:0005886">
    <property type="term" value="C:plasma membrane"/>
    <property type="evidence" value="ECO:0007669"/>
    <property type="project" value="TreeGrafter"/>
</dbReference>
<dbReference type="EMBL" id="LQZQ01000045">
    <property type="protein sequence ID" value="KYG74812.1"/>
    <property type="molecule type" value="Genomic_DNA"/>
</dbReference>
<dbReference type="InterPro" id="IPR007072">
    <property type="entry name" value="RNMT_CmcI"/>
</dbReference>
<dbReference type="AlphaFoldDB" id="A0A150X825"/>
<keyword evidence="2" id="KW-0808">Transferase</keyword>
<evidence type="ECO:0000256" key="2">
    <source>
        <dbReference type="ARBA" id="ARBA00022679"/>
    </source>
</evidence>
<dbReference type="OrthoDB" id="189417at2"/>